<dbReference type="Proteomes" id="UP000318055">
    <property type="component" value="Chromosome"/>
</dbReference>
<evidence type="ECO:0000313" key="1">
    <source>
        <dbReference type="EMBL" id="QDX27191.1"/>
    </source>
</evidence>
<dbReference type="OrthoDB" id="8477976at2"/>
<reference evidence="1 2" key="1">
    <citation type="submission" date="2019-07" db="EMBL/GenBank/DDBJ databases">
        <title>Sphingomonas alkalisoli sp. nov., isolated from rhizosphere soil of Suaedae salsa.</title>
        <authorList>
            <person name="Zhang H."/>
            <person name="Xu L."/>
            <person name="Zhang J.-X."/>
            <person name="Sun J.-Q."/>
        </authorList>
    </citation>
    <scope>NUCLEOTIDE SEQUENCE [LARGE SCALE GENOMIC DNA]</scope>
    <source>
        <strain evidence="1 2">XS-10</strain>
    </source>
</reference>
<sequence>MSVPSIGARTNVTTAIATASQKTGIDFNYLLGQAQVESGMRADARARTSSATGLYQFIEQSWLGVVKEHGQKHGLGWAADSIKRTSSGRFVVSDAATRQAILSLRTDPNAASVMAAEHASDNKDALEASLGREATGTDLYMAHFLGLGGARKFLRAMDADPDRGAAGMFPAAARANRNIFYAPDGSQRSLGQIYERFAGKLDKGAAAVGATGLASGSLDAKFEQLVQSLGEDVEVVLGNDAVAQDRGWLTTLDRLESAGRLKASALPTVNPLRPTPETAKLAYLMLARLGA</sequence>
<keyword evidence="2" id="KW-1185">Reference proteome</keyword>
<dbReference type="RefSeq" id="WP_145848525.1">
    <property type="nucleotide sequence ID" value="NZ_CP042239.1"/>
</dbReference>
<name>A0A518RIC5_9SPHN</name>
<dbReference type="Gene3D" id="1.10.530.10">
    <property type="match status" value="1"/>
</dbReference>
<dbReference type="KEGG" id="ssua:FPZ54_15055"/>
<proteinExistence type="predicted"/>
<evidence type="ECO:0000313" key="2">
    <source>
        <dbReference type="Proteomes" id="UP000318055"/>
    </source>
</evidence>
<dbReference type="InterPro" id="IPR023346">
    <property type="entry name" value="Lysozyme-like_dom_sf"/>
</dbReference>
<accession>A0A518RIC5</accession>
<gene>
    <name evidence="1" type="ORF">FPZ54_15055</name>
</gene>
<protein>
    <submittedName>
        <fullName evidence="1">Lytic transglycosylase domain-containing protein</fullName>
    </submittedName>
</protein>
<dbReference type="EMBL" id="CP042239">
    <property type="protein sequence ID" value="QDX27191.1"/>
    <property type="molecule type" value="Genomic_DNA"/>
</dbReference>
<organism evidence="1 2">
    <name type="scientific">Sphingomonas suaedae</name>
    <dbReference type="NCBI Taxonomy" id="2599297"/>
    <lineage>
        <taxon>Bacteria</taxon>
        <taxon>Pseudomonadati</taxon>
        <taxon>Pseudomonadota</taxon>
        <taxon>Alphaproteobacteria</taxon>
        <taxon>Sphingomonadales</taxon>
        <taxon>Sphingomonadaceae</taxon>
        <taxon>Sphingomonas</taxon>
    </lineage>
</organism>
<dbReference type="AlphaFoldDB" id="A0A518RIC5"/>
<dbReference type="SUPFAM" id="SSF53955">
    <property type="entry name" value="Lysozyme-like"/>
    <property type="match status" value="1"/>
</dbReference>